<dbReference type="EMBL" id="JBHSQO010000030">
    <property type="protein sequence ID" value="MFC6092559.1"/>
    <property type="molecule type" value="Genomic_DNA"/>
</dbReference>
<sequence length="167" mass="18498">MDLLPFEEYAASLNRKRASAGVLFRDAESRVLLVETTYKRTWEIPGGSVDADEAPWRTAVREVLEEIHINRPLGRLLLIDHIPTDGPMPEGLAFVFDGGVITEEEVTGIEPTDPEIRSVGLHTLDAARDLVKPGLARRIEVALDVLVVTGEPALCESGYRVTARERR</sequence>
<evidence type="ECO:0000256" key="1">
    <source>
        <dbReference type="ARBA" id="ARBA00001946"/>
    </source>
</evidence>
<dbReference type="Gene3D" id="3.90.79.10">
    <property type="entry name" value="Nucleoside Triphosphate Pyrophosphohydrolase"/>
    <property type="match status" value="1"/>
</dbReference>
<evidence type="ECO:0000259" key="4">
    <source>
        <dbReference type="PROSITE" id="PS51462"/>
    </source>
</evidence>
<dbReference type="Proteomes" id="UP001596220">
    <property type="component" value="Unassembled WGS sequence"/>
</dbReference>
<keyword evidence="6" id="KW-1185">Reference proteome</keyword>
<dbReference type="InterPro" id="IPR015797">
    <property type="entry name" value="NUDIX_hydrolase-like_dom_sf"/>
</dbReference>
<evidence type="ECO:0000256" key="2">
    <source>
        <dbReference type="ARBA" id="ARBA00022801"/>
    </source>
</evidence>
<dbReference type="CDD" id="cd18876">
    <property type="entry name" value="NUDIX_Hydrolase"/>
    <property type="match status" value="1"/>
</dbReference>
<feature type="domain" description="Nudix hydrolase" evidence="4">
    <location>
        <begin position="14"/>
        <end position="144"/>
    </location>
</feature>
<dbReference type="InterPro" id="IPR000086">
    <property type="entry name" value="NUDIX_hydrolase_dom"/>
</dbReference>
<organism evidence="5 6">
    <name type="scientific">Saccharothrix lopnurensis</name>
    <dbReference type="NCBI Taxonomy" id="1670621"/>
    <lineage>
        <taxon>Bacteria</taxon>
        <taxon>Bacillati</taxon>
        <taxon>Actinomycetota</taxon>
        <taxon>Actinomycetes</taxon>
        <taxon>Pseudonocardiales</taxon>
        <taxon>Pseudonocardiaceae</taxon>
        <taxon>Saccharothrix</taxon>
    </lineage>
</organism>
<dbReference type="PROSITE" id="PS00893">
    <property type="entry name" value="NUDIX_BOX"/>
    <property type="match status" value="1"/>
</dbReference>
<protein>
    <submittedName>
        <fullName evidence="5">NUDIX domain-containing protein</fullName>
    </submittedName>
</protein>
<comment type="cofactor">
    <cofactor evidence="1">
        <name>Mg(2+)</name>
        <dbReference type="ChEBI" id="CHEBI:18420"/>
    </cofactor>
</comment>
<reference evidence="6" key="1">
    <citation type="journal article" date="2019" name="Int. J. Syst. Evol. Microbiol.">
        <title>The Global Catalogue of Microorganisms (GCM) 10K type strain sequencing project: providing services to taxonomists for standard genome sequencing and annotation.</title>
        <authorList>
            <consortium name="The Broad Institute Genomics Platform"/>
            <consortium name="The Broad Institute Genome Sequencing Center for Infectious Disease"/>
            <person name="Wu L."/>
            <person name="Ma J."/>
        </authorList>
    </citation>
    <scope>NUCLEOTIDE SEQUENCE [LARGE SCALE GENOMIC DNA]</scope>
    <source>
        <strain evidence="6">CGMCC 4.7246</strain>
    </source>
</reference>
<keyword evidence="2" id="KW-0378">Hydrolase</keyword>
<evidence type="ECO:0000256" key="3">
    <source>
        <dbReference type="ARBA" id="ARBA00022842"/>
    </source>
</evidence>
<evidence type="ECO:0000313" key="5">
    <source>
        <dbReference type="EMBL" id="MFC6092559.1"/>
    </source>
</evidence>
<keyword evidence="3" id="KW-0460">Magnesium</keyword>
<dbReference type="Pfam" id="PF00293">
    <property type="entry name" value="NUDIX"/>
    <property type="match status" value="1"/>
</dbReference>
<dbReference type="PROSITE" id="PS51462">
    <property type="entry name" value="NUDIX"/>
    <property type="match status" value="1"/>
</dbReference>
<accession>A0ABW1PAD8</accession>
<evidence type="ECO:0000313" key="6">
    <source>
        <dbReference type="Proteomes" id="UP001596220"/>
    </source>
</evidence>
<name>A0ABW1PAD8_9PSEU</name>
<comment type="caution">
    <text evidence="5">The sequence shown here is derived from an EMBL/GenBank/DDBJ whole genome shotgun (WGS) entry which is preliminary data.</text>
</comment>
<proteinExistence type="predicted"/>
<dbReference type="SUPFAM" id="SSF55811">
    <property type="entry name" value="Nudix"/>
    <property type="match status" value="1"/>
</dbReference>
<dbReference type="RefSeq" id="WP_380638883.1">
    <property type="nucleotide sequence ID" value="NZ_JBHSQO010000030.1"/>
</dbReference>
<dbReference type="PANTHER" id="PTHR43046">
    <property type="entry name" value="GDP-MANNOSE MANNOSYL HYDROLASE"/>
    <property type="match status" value="1"/>
</dbReference>
<dbReference type="InterPro" id="IPR020084">
    <property type="entry name" value="NUDIX_hydrolase_CS"/>
</dbReference>
<gene>
    <name evidence="5" type="ORF">ACFP3R_25070</name>
</gene>
<dbReference type="PANTHER" id="PTHR43046:SF12">
    <property type="entry name" value="GDP-MANNOSE MANNOSYL HYDROLASE"/>
    <property type="match status" value="1"/>
</dbReference>